<protein>
    <submittedName>
        <fullName evidence="7">4-aminobutyrate aminotransferase / (S)-3-amino-2-methylpropionate transaminase</fullName>
    </submittedName>
</protein>
<keyword evidence="3 7" id="KW-0032">Aminotransferase</keyword>
<keyword evidence="5 6" id="KW-0663">Pyridoxal phosphate</keyword>
<dbReference type="PIRSF" id="PIRSF000521">
    <property type="entry name" value="Transaminase_4ab_Lys_Orn"/>
    <property type="match status" value="1"/>
</dbReference>
<dbReference type="SUPFAM" id="SSF53383">
    <property type="entry name" value="PLP-dependent transferases"/>
    <property type="match status" value="1"/>
</dbReference>
<keyword evidence="8" id="KW-1185">Reference proteome</keyword>
<comment type="cofactor">
    <cofactor evidence="1">
        <name>pyridoxal 5'-phosphate</name>
        <dbReference type="ChEBI" id="CHEBI:597326"/>
    </cofactor>
</comment>
<dbReference type="Pfam" id="PF00202">
    <property type="entry name" value="Aminotran_3"/>
    <property type="match status" value="1"/>
</dbReference>
<dbReference type="STRING" id="91360.SAMN05660330_03023"/>
<accession>A0A1H0TCC1</accession>
<dbReference type="RefSeq" id="WP_092224308.1">
    <property type="nucleotide sequence ID" value="NZ_FNJI01000023.1"/>
</dbReference>
<dbReference type="NCBIfam" id="TIGR00700">
    <property type="entry name" value="GABAtrnsam"/>
    <property type="match status" value="1"/>
</dbReference>
<proteinExistence type="inferred from homology"/>
<evidence type="ECO:0000256" key="4">
    <source>
        <dbReference type="ARBA" id="ARBA00022679"/>
    </source>
</evidence>
<dbReference type="OrthoDB" id="9801834at2"/>
<dbReference type="InterPro" id="IPR015421">
    <property type="entry name" value="PyrdxlP-dep_Trfase_major"/>
</dbReference>
<dbReference type="InterPro" id="IPR005814">
    <property type="entry name" value="Aminotrans_3"/>
</dbReference>
<gene>
    <name evidence="7" type="ORF">SAMN05660330_03023</name>
</gene>
<dbReference type="GO" id="GO:0009448">
    <property type="term" value="P:gamma-aminobutyric acid metabolic process"/>
    <property type="evidence" value="ECO:0007669"/>
    <property type="project" value="InterPro"/>
</dbReference>
<dbReference type="PROSITE" id="PS00600">
    <property type="entry name" value="AA_TRANSFER_CLASS_3"/>
    <property type="match status" value="1"/>
</dbReference>
<dbReference type="FunFam" id="3.40.640.10:FF:000013">
    <property type="entry name" value="4-aminobutyrate aminotransferase"/>
    <property type="match status" value="1"/>
</dbReference>
<dbReference type="InterPro" id="IPR049704">
    <property type="entry name" value="Aminotrans_3_PPA_site"/>
</dbReference>
<keyword evidence="4 7" id="KW-0808">Transferase</keyword>
<dbReference type="GO" id="GO:0030170">
    <property type="term" value="F:pyridoxal phosphate binding"/>
    <property type="evidence" value="ECO:0007669"/>
    <property type="project" value="InterPro"/>
</dbReference>
<dbReference type="Proteomes" id="UP000199073">
    <property type="component" value="Unassembled WGS sequence"/>
</dbReference>
<evidence type="ECO:0000256" key="5">
    <source>
        <dbReference type="ARBA" id="ARBA00022898"/>
    </source>
</evidence>
<dbReference type="PANTHER" id="PTHR11986:SF58">
    <property type="entry name" value="LEUCINE_METHIONINE RACEMASE"/>
    <property type="match status" value="1"/>
</dbReference>
<evidence type="ECO:0000256" key="6">
    <source>
        <dbReference type="RuleBase" id="RU003560"/>
    </source>
</evidence>
<evidence type="ECO:0000256" key="2">
    <source>
        <dbReference type="ARBA" id="ARBA00008954"/>
    </source>
</evidence>
<dbReference type="InterPro" id="IPR050103">
    <property type="entry name" value="Class-III_PLP-dep_AT"/>
</dbReference>
<evidence type="ECO:0000313" key="7">
    <source>
        <dbReference type="EMBL" id="SDP51667.1"/>
    </source>
</evidence>
<dbReference type="InterPro" id="IPR004632">
    <property type="entry name" value="4NH2But_aminotransferase_bac"/>
</dbReference>
<dbReference type="Gene3D" id="3.40.640.10">
    <property type="entry name" value="Type I PLP-dependent aspartate aminotransferase-like (Major domain)"/>
    <property type="match status" value="1"/>
</dbReference>
<organism evidence="7 8">
    <name type="scientific">Desulforhopalus singaporensis</name>
    <dbReference type="NCBI Taxonomy" id="91360"/>
    <lineage>
        <taxon>Bacteria</taxon>
        <taxon>Pseudomonadati</taxon>
        <taxon>Thermodesulfobacteriota</taxon>
        <taxon>Desulfobulbia</taxon>
        <taxon>Desulfobulbales</taxon>
        <taxon>Desulfocapsaceae</taxon>
        <taxon>Desulforhopalus</taxon>
    </lineage>
</organism>
<evidence type="ECO:0000313" key="8">
    <source>
        <dbReference type="Proteomes" id="UP000199073"/>
    </source>
</evidence>
<dbReference type="EMBL" id="FNJI01000023">
    <property type="protein sequence ID" value="SDP51667.1"/>
    <property type="molecule type" value="Genomic_DNA"/>
</dbReference>
<reference evidence="7 8" key="1">
    <citation type="submission" date="2016-10" db="EMBL/GenBank/DDBJ databases">
        <authorList>
            <person name="de Groot N.N."/>
        </authorList>
    </citation>
    <scope>NUCLEOTIDE SEQUENCE [LARGE SCALE GENOMIC DNA]</scope>
    <source>
        <strain evidence="7 8">DSM 12130</strain>
    </source>
</reference>
<dbReference type="AlphaFoldDB" id="A0A1H0TCC1"/>
<dbReference type="Gene3D" id="3.90.1150.10">
    <property type="entry name" value="Aspartate Aminotransferase, domain 1"/>
    <property type="match status" value="1"/>
</dbReference>
<dbReference type="PANTHER" id="PTHR11986">
    <property type="entry name" value="AMINOTRANSFERASE CLASS III"/>
    <property type="match status" value="1"/>
</dbReference>
<dbReference type="InterPro" id="IPR015422">
    <property type="entry name" value="PyrdxlP-dep_Trfase_small"/>
</dbReference>
<dbReference type="CDD" id="cd00610">
    <property type="entry name" value="OAT_like"/>
    <property type="match status" value="1"/>
</dbReference>
<dbReference type="InterPro" id="IPR015424">
    <property type="entry name" value="PyrdxlP-dep_Trfase"/>
</dbReference>
<evidence type="ECO:0000256" key="1">
    <source>
        <dbReference type="ARBA" id="ARBA00001933"/>
    </source>
</evidence>
<sequence>MTKAQTNSALHERRTKVIAQGFGSGLDRYVSHAQGAIITDVEGNEYIDFAGGIAVMNVGHSHPKVVKAVRDQAEKFMHTCFMVAPYESPVKLAEKLTEAVPGDSQKSVMFVNSGAEAVENAIKIARYYTQKPAIIAFENAFHGRTLMGMSLTSKVKPYKHGLGPFAPEVYRMPYANCYRCPFSKEYPGCDLACADHLEEFFIDYVGAEQTAAIIIEPVQGEGGFIAPPKEYFKRLKEICEKNSIVMIADEVQTGIGRTGYMFAMEHYGVEADITTVAKSLGAGMPISAVVGKKEIMDSVHPFGIGGTYSANPMACEAALAVFDVFESENLLEKAKKLGEQLHSTLKSFQEKHAIIGDVRGLGPMIAMELVSDRDAKTPAPEKAKQLVQFALQRNLILLSCGTHGNVIRFLMPLVITDEQLAKGLEIIDNGLTAIS</sequence>
<dbReference type="GO" id="GO:0042802">
    <property type="term" value="F:identical protein binding"/>
    <property type="evidence" value="ECO:0007669"/>
    <property type="project" value="TreeGrafter"/>
</dbReference>
<evidence type="ECO:0000256" key="3">
    <source>
        <dbReference type="ARBA" id="ARBA00022576"/>
    </source>
</evidence>
<dbReference type="GO" id="GO:0034386">
    <property type="term" value="F:4-aminobutyrate:2-oxoglutarate transaminase activity"/>
    <property type="evidence" value="ECO:0007669"/>
    <property type="project" value="InterPro"/>
</dbReference>
<name>A0A1H0TCC1_9BACT</name>
<comment type="similarity">
    <text evidence="2 6">Belongs to the class-III pyridoxal-phosphate-dependent aminotransferase family.</text>
</comment>